<dbReference type="Gene3D" id="1.10.4010.10">
    <property type="entry name" value="Type II deoxyuridine triphosphatase"/>
    <property type="match status" value="2"/>
</dbReference>
<accession>A0A9X4LC47</accession>
<dbReference type="AlphaFoldDB" id="A0A9X4LC47"/>
<protein>
    <submittedName>
        <fullName evidence="1">dUTPase</fullName>
    </submittedName>
</protein>
<name>A0A9X4LC47_9STAP</name>
<proteinExistence type="predicted"/>
<evidence type="ECO:0000313" key="1">
    <source>
        <dbReference type="EMBL" id="MDG0860361.1"/>
    </source>
</evidence>
<dbReference type="CDD" id="cd11527">
    <property type="entry name" value="NTP-PPase_dUTPase"/>
    <property type="match status" value="1"/>
</dbReference>
<comment type="caution">
    <text evidence="1">The sequence shown here is derived from an EMBL/GenBank/DDBJ whole genome shotgun (WGS) entry which is preliminary data.</text>
</comment>
<dbReference type="RefSeq" id="WP_277595880.1">
    <property type="nucleotide sequence ID" value="NZ_JAMBPX010000011.1"/>
</dbReference>
<dbReference type="SUPFAM" id="SSF101386">
    <property type="entry name" value="all-alpha NTP pyrophosphatases"/>
    <property type="match status" value="1"/>
</dbReference>
<dbReference type="Pfam" id="PF08761">
    <property type="entry name" value="dUTPase_2"/>
    <property type="match status" value="1"/>
</dbReference>
<sequence>MNGLKEIIESQTKFQSYMGHNFKNMTKKERAVYVKENMLWTIDELSEMLHELPYAKTWSSKYDRWSSQEHDDQIRLTKEEYIDSLHFLINIGIGLGMDDEEIITMYREKNKVNYERQENNY</sequence>
<dbReference type="EMBL" id="JAMBPX010000011">
    <property type="protein sequence ID" value="MDG0860361.1"/>
    <property type="molecule type" value="Genomic_DNA"/>
</dbReference>
<evidence type="ECO:0000313" key="2">
    <source>
        <dbReference type="Proteomes" id="UP001152302"/>
    </source>
</evidence>
<gene>
    <name evidence="1" type="ORF">M4L21_13590</name>
</gene>
<dbReference type="InterPro" id="IPR014871">
    <property type="entry name" value="dUTPase/dCTP_pyrophosphatase"/>
</dbReference>
<reference evidence="1" key="1">
    <citation type="submission" date="2022-05" db="EMBL/GenBank/DDBJ databases">
        <title>Comparative genomics of Staphylococcus equorum isolates.</title>
        <authorList>
            <person name="Luelf R.H."/>
        </authorList>
    </citation>
    <scope>NUCLEOTIDE SEQUENCE</scope>
    <source>
        <strain evidence="1">TMW 2.2343</strain>
    </source>
</reference>
<dbReference type="Proteomes" id="UP001152302">
    <property type="component" value="Unassembled WGS sequence"/>
</dbReference>
<organism evidence="1 2">
    <name type="scientific">Staphylococcus equorum</name>
    <dbReference type="NCBI Taxonomy" id="246432"/>
    <lineage>
        <taxon>Bacteria</taxon>
        <taxon>Bacillati</taxon>
        <taxon>Bacillota</taxon>
        <taxon>Bacilli</taxon>
        <taxon>Bacillales</taxon>
        <taxon>Staphylococcaceae</taxon>
        <taxon>Staphylococcus</taxon>
    </lineage>
</organism>